<evidence type="ECO:0000313" key="3">
    <source>
        <dbReference type="Proteomes" id="UP000823922"/>
    </source>
</evidence>
<dbReference type="SUPFAM" id="SSF55811">
    <property type="entry name" value="Nudix"/>
    <property type="match status" value="1"/>
</dbReference>
<evidence type="ECO:0000313" key="2">
    <source>
        <dbReference type="EMBL" id="HJC87293.1"/>
    </source>
</evidence>
<reference evidence="2" key="2">
    <citation type="submission" date="2021-04" db="EMBL/GenBank/DDBJ databases">
        <authorList>
            <person name="Gilroy R."/>
        </authorList>
    </citation>
    <scope>NUCLEOTIDE SEQUENCE</scope>
    <source>
        <strain evidence="2">ChiBcec1-1630</strain>
    </source>
</reference>
<reference evidence="2" key="1">
    <citation type="journal article" date="2021" name="PeerJ">
        <title>Extensive microbial diversity within the chicken gut microbiome revealed by metagenomics and culture.</title>
        <authorList>
            <person name="Gilroy R."/>
            <person name="Ravi A."/>
            <person name="Getino M."/>
            <person name="Pursley I."/>
            <person name="Horton D.L."/>
            <person name="Alikhan N.F."/>
            <person name="Baker D."/>
            <person name="Gharbi K."/>
            <person name="Hall N."/>
            <person name="Watson M."/>
            <person name="Adriaenssens E.M."/>
            <person name="Foster-Nyarko E."/>
            <person name="Jarju S."/>
            <person name="Secka A."/>
            <person name="Antonio M."/>
            <person name="Oren A."/>
            <person name="Chaudhuri R.R."/>
            <person name="La Ragione R."/>
            <person name="Hildebrand F."/>
            <person name="Pallen M.J."/>
        </authorList>
    </citation>
    <scope>NUCLEOTIDE SEQUENCE</scope>
    <source>
        <strain evidence="2">ChiBcec1-1630</strain>
    </source>
</reference>
<dbReference type="Gene3D" id="3.90.79.10">
    <property type="entry name" value="Nucleoside Triphosphate Pyrophosphohydrolase"/>
    <property type="match status" value="1"/>
</dbReference>
<comment type="caution">
    <text evidence="2">The sequence shown here is derived from an EMBL/GenBank/DDBJ whole genome shotgun (WGS) entry which is preliminary data.</text>
</comment>
<proteinExistence type="predicted"/>
<name>A0A9D2QJL3_9FIRM</name>
<dbReference type="EMBL" id="DWVS01000114">
    <property type="protein sequence ID" value="HJC87293.1"/>
    <property type="molecule type" value="Genomic_DNA"/>
</dbReference>
<dbReference type="AlphaFoldDB" id="A0A9D2QJL3"/>
<sequence>MDGTLNHMTTIYIQQDDRILLLYRIGSSEVAPCWCGIGGHFEKEELNDAKACVLRELYEELGVPESDLLHLRLKYVTLRLRKGQIRQFYYFFADLKPGASVCLSSDEGIPRWFHLDGLSELEMPFTAKYVLKHYLETGQKDQDVYCGTAEPDGVRFTPLREFN</sequence>
<dbReference type="PROSITE" id="PS51462">
    <property type="entry name" value="NUDIX"/>
    <property type="match status" value="1"/>
</dbReference>
<dbReference type="InterPro" id="IPR015797">
    <property type="entry name" value="NUDIX_hydrolase-like_dom_sf"/>
</dbReference>
<gene>
    <name evidence="2" type="ORF">H9926_04675</name>
</gene>
<evidence type="ECO:0000259" key="1">
    <source>
        <dbReference type="PROSITE" id="PS51462"/>
    </source>
</evidence>
<protein>
    <submittedName>
        <fullName evidence="2">NUDIX domain-containing protein</fullName>
    </submittedName>
</protein>
<dbReference type="Proteomes" id="UP000823922">
    <property type="component" value="Unassembled WGS sequence"/>
</dbReference>
<dbReference type="Pfam" id="PF00293">
    <property type="entry name" value="NUDIX"/>
    <property type="match status" value="1"/>
</dbReference>
<organism evidence="2 3">
    <name type="scientific">Candidatus Eisenbergiella intestinigallinarum</name>
    <dbReference type="NCBI Taxonomy" id="2838549"/>
    <lineage>
        <taxon>Bacteria</taxon>
        <taxon>Bacillati</taxon>
        <taxon>Bacillota</taxon>
        <taxon>Clostridia</taxon>
        <taxon>Lachnospirales</taxon>
        <taxon>Lachnospiraceae</taxon>
        <taxon>Eisenbergiella</taxon>
    </lineage>
</organism>
<feature type="domain" description="Nudix hydrolase" evidence="1">
    <location>
        <begin position="4"/>
        <end position="135"/>
    </location>
</feature>
<accession>A0A9D2QJL3</accession>
<dbReference type="InterPro" id="IPR000086">
    <property type="entry name" value="NUDIX_hydrolase_dom"/>
</dbReference>